<dbReference type="AlphaFoldDB" id="A0A2P2JG62"/>
<dbReference type="EMBL" id="GGEC01011993">
    <property type="protein sequence ID" value="MBW92476.1"/>
    <property type="molecule type" value="Transcribed_RNA"/>
</dbReference>
<evidence type="ECO:0000313" key="1">
    <source>
        <dbReference type="EMBL" id="MBW92476.1"/>
    </source>
</evidence>
<accession>A0A2P2JG62</accession>
<name>A0A2P2JG62_RHIMU</name>
<reference evidence="1" key="1">
    <citation type="submission" date="2018-02" db="EMBL/GenBank/DDBJ databases">
        <title>Rhizophora mucronata_Transcriptome.</title>
        <authorList>
            <person name="Meera S.P."/>
            <person name="Sreeshan A."/>
            <person name="Augustine A."/>
        </authorList>
    </citation>
    <scope>NUCLEOTIDE SEQUENCE</scope>
    <source>
        <tissue evidence="1">Leaf</tissue>
    </source>
</reference>
<proteinExistence type="predicted"/>
<protein>
    <submittedName>
        <fullName evidence="1">Uncharacterized protein</fullName>
    </submittedName>
</protein>
<sequence>MLYVQTLGITSPPKRLENRPLAARSIPALDIPSIRLL</sequence>
<organism evidence="1">
    <name type="scientific">Rhizophora mucronata</name>
    <name type="common">Asiatic mangrove</name>
    <dbReference type="NCBI Taxonomy" id="61149"/>
    <lineage>
        <taxon>Eukaryota</taxon>
        <taxon>Viridiplantae</taxon>
        <taxon>Streptophyta</taxon>
        <taxon>Embryophyta</taxon>
        <taxon>Tracheophyta</taxon>
        <taxon>Spermatophyta</taxon>
        <taxon>Magnoliopsida</taxon>
        <taxon>eudicotyledons</taxon>
        <taxon>Gunneridae</taxon>
        <taxon>Pentapetalae</taxon>
        <taxon>rosids</taxon>
        <taxon>fabids</taxon>
        <taxon>Malpighiales</taxon>
        <taxon>Rhizophoraceae</taxon>
        <taxon>Rhizophora</taxon>
    </lineage>
</organism>